<dbReference type="AlphaFoldDB" id="A0A8H7YDR2"/>
<evidence type="ECO:0000313" key="1">
    <source>
        <dbReference type="EMBL" id="KAG5290500.1"/>
    </source>
</evidence>
<dbReference type="Proteomes" id="UP000670092">
    <property type="component" value="Unassembled WGS sequence"/>
</dbReference>
<evidence type="ECO:0000313" key="2">
    <source>
        <dbReference type="Proteomes" id="UP000670092"/>
    </source>
</evidence>
<dbReference type="EMBL" id="JAEVHI010000005">
    <property type="protein sequence ID" value="KAG5290500.1"/>
    <property type="molecule type" value="Genomic_DNA"/>
</dbReference>
<gene>
    <name evidence="1" type="ORF">I7I52_07540</name>
</gene>
<protein>
    <submittedName>
        <fullName evidence="1">Uncharacterized protein</fullName>
    </submittedName>
</protein>
<sequence length="77" mass="8465">MTLFSNLLCRQDSAGVPALTSLVSTAVNACVTDSSWDKLLNYWQSKTLGLSIYNRTSTYCILSRFADAPRSVTTLLI</sequence>
<dbReference type="VEuPathDB" id="FungiDB:I7I52_07540"/>
<proteinExistence type="predicted"/>
<accession>A0A8H7YDR2</accession>
<comment type="caution">
    <text evidence="1">The sequence shown here is derived from an EMBL/GenBank/DDBJ whole genome shotgun (WGS) entry which is preliminary data.</text>
</comment>
<organism evidence="1 2">
    <name type="scientific">Ajellomyces capsulatus</name>
    <name type="common">Darling's disease fungus</name>
    <name type="synonym">Histoplasma capsulatum</name>
    <dbReference type="NCBI Taxonomy" id="5037"/>
    <lineage>
        <taxon>Eukaryota</taxon>
        <taxon>Fungi</taxon>
        <taxon>Dikarya</taxon>
        <taxon>Ascomycota</taxon>
        <taxon>Pezizomycotina</taxon>
        <taxon>Eurotiomycetes</taxon>
        <taxon>Eurotiomycetidae</taxon>
        <taxon>Onygenales</taxon>
        <taxon>Ajellomycetaceae</taxon>
        <taxon>Histoplasma</taxon>
    </lineage>
</organism>
<name>A0A8H7YDR2_AJECA</name>
<reference evidence="1 2" key="1">
    <citation type="submission" date="2021-01" db="EMBL/GenBank/DDBJ databases">
        <title>Chromosome-level genome assembly of a human fungal pathogen reveals clustering of transcriptionally co-regulated genes.</title>
        <authorList>
            <person name="Voorhies M."/>
            <person name="Cohen S."/>
            <person name="Shea T.P."/>
            <person name="Petrus S."/>
            <person name="Munoz J.F."/>
            <person name="Poplawski S."/>
            <person name="Goldman W.E."/>
            <person name="Michael T."/>
            <person name="Cuomo C.A."/>
            <person name="Sil A."/>
            <person name="Beyhan S."/>
        </authorList>
    </citation>
    <scope>NUCLEOTIDE SEQUENCE [LARGE SCALE GENOMIC DNA]</scope>
    <source>
        <strain evidence="1 2">G184AR</strain>
    </source>
</reference>